<dbReference type="SUPFAM" id="SSF50685">
    <property type="entry name" value="Barwin-like endoglucanases"/>
    <property type="match status" value="1"/>
</dbReference>
<keyword evidence="4 11" id="KW-0732">Signal</keyword>
<dbReference type="GO" id="GO:0008810">
    <property type="term" value="F:cellulase activity"/>
    <property type="evidence" value="ECO:0007669"/>
    <property type="project" value="UniProtKB-EC"/>
</dbReference>
<dbReference type="InterPro" id="IPR035971">
    <property type="entry name" value="CBD_sf"/>
</dbReference>
<name>A0A0C3BMG6_SERVB</name>
<evidence type="ECO:0000256" key="8">
    <source>
        <dbReference type="ARBA" id="ARBA00023295"/>
    </source>
</evidence>
<dbReference type="Pfam" id="PF02015">
    <property type="entry name" value="Glyco_hydro_45"/>
    <property type="match status" value="1"/>
</dbReference>
<evidence type="ECO:0000256" key="7">
    <source>
        <dbReference type="ARBA" id="ARBA00023277"/>
    </source>
</evidence>
<dbReference type="InterPro" id="IPR036908">
    <property type="entry name" value="RlpA-like_sf"/>
</dbReference>
<keyword evidence="9" id="KW-0624">Polysaccharide degradation</keyword>
<comment type="catalytic activity">
    <reaction evidence="1">
        <text>Endohydrolysis of (1-&gt;4)-beta-D-glucosidic linkages in cellulose, lichenin and cereal beta-D-glucans.</text>
        <dbReference type="EC" id="3.2.1.4"/>
    </reaction>
</comment>
<dbReference type="AlphaFoldDB" id="A0A0C3BMG6"/>
<evidence type="ECO:0000259" key="12">
    <source>
        <dbReference type="PROSITE" id="PS51164"/>
    </source>
</evidence>
<dbReference type="PROSITE" id="PS51164">
    <property type="entry name" value="CBM1_2"/>
    <property type="match status" value="1"/>
</dbReference>
<dbReference type="GO" id="GO:0030248">
    <property type="term" value="F:cellulose binding"/>
    <property type="evidence" value="ECO:0007669"/>
    <property type="project" value="InterPro"/>
</dbReference>
<dbReference type="SMART" id="SM00236">
    <property type="entry name" value="fCBD"/>
    <property type="match status" value="1"/>
</dbReference>
<keyword evidence="7" id="KW-0119">Carbohydrate metabolism</keyword>
<evidence type="ECO:0000256" key="5">
    <source>
        <dbReference type="ARBA" id="ARBA00022801"/>
    </source>
</evidence>
<protein>
    <recommendedName>
        <fullName evidence="3">cellulase</fullName>
        <ecNumber evidence="3">3.2.1.4</ecNumber>
    </recommendedName>
</protein>
<dbReference type="OrthoDB" id="10035502at2759"/>
<dbReference type="GO" id="GO:0030245">
    <property type="term" value="P:cellulose catabolic process"/>
    <property type="evidence" value="ECO:0007669"/>
    <property type="project" value="UniProtKB-KW"/>
</dbReference>
<comment type="similarity">
    <text evidence="2">Belongs to the glycosyl hydrolase 45 (cellulase K) family.</text>
</comment>
<evidence type="ECO:0000256" key="6">
    <source>
        <dbReference type="ARBA" id="ARBA00023001"/>
    </source>
</evidence>
<keyword evidence="14" id="KW-1185">Reference proteome</keyword>
<dbReference type="PANTHER" id="PTHR39730:SF1">
    <property type="entry name" value="ENDOGLUCANASE 1"/>
    <property type="match status" value="1"/>
</dbReference>
<evidence type="ECO:0000313" key="13">
    <source>
        <dbReference type="EMBL" id="KIM33299.1"/>
    </source>
</evidence>
<dbReference type="HOGENOM" id="CLU_045022_1_0_1"/>
<evidence type="ECO:0000256" key="3">
    <source>
        <dbReference type="ARBA" id="ARBA00012601"/>
    </source>
</evidence>
<gene>
    <name evidence="13" type="ORF">M408DRAFT_309505</name>
</gene>
<evidence type="ECO:0000256" key="1">
    <source>
        <dbReference type="ARBA" id="ARBA00000966"/>
    </source>
</evidence>
<feature type="compositionally biased region" description="Low complexity" evidence="10">
    <location>
        <begin position="242"/>
        <end position="252"/>
    </location>
</feature>
<keyword evidence="8" id="KW-0326">Glycosidase</keyword>
<organism evidence="13 14">
    <name type="scientific">Serendipita vermifera MAFF 305830</name>
    <dbReference type="NCBI Taxonomy" id="933852"/>
    <lineage>
        <taxon>Eukaryota</taxon>
        <taxon>Fungi</taxon>
        <taxon>Dikarya</taxon>
        <taxon>Basidiomycota</taxon>
        <taxon>Agaricomycotina</taxon>
        <taxon>Agaricomycetes</taxon>
        <taxon>Sebacinales</taxon>
        <taxon>Serendipitaceae</taxon>
        <taxon>Serendipita</taxon>
    </lineage>
</organism>
<keyword evidence="6" id="KW-0136">Cellulose degradation</keyword>
<evidence type="ECO:0000256" key="2">
    <source>
        <dbReference type="ARBA" id="ARBA00007793"/>
    </source>
</evidence>
<dbReference type="STRING" id="933852.A0A0C3BMG6"/>
<dbReference type="GO" id="GO:0005576">
    <property type="term" value="C:extracellular region"/>
    <property type="evidence" value="ECO:0007669"/>
    <property type="project" value="InterPro"/>
</dbReference>
<feature type="chain" id="PRO_5002161919" description="cellulase" evidence="11">
    <location>
        <begin position="25"/>
        <end position="298"/>
    </location>
</feature>
<evidence type="ECO:0000256" key="4">
    <source>
        <dbReference type="ARBA" id="ARBA00022729"/>
    </source>
</evidence>
<reference evidence="14" key="2">
    <citation type="submission" date="2015-01" db="EMBL/GenBank/DDBJ databases">
        <title>Evolutionary Origins and Diversification of the Mycorrhizal Mutualists.</title>
        <authorList>
            <consortium name="DOE Joint Genome Institute"/>
            <consortium name="Mycorrhizal Genomics Consortium"/>
            <person name="Kohler A."/>
            <person name="Kuo A."/>
            <person name="Nagy L.G."/>
            <person name="Floudas D."/>
            <person name="Copeland A."/>
            <person name="Barry K.W."/>
            <person name="Cichocki N."/>
            <person name="Veneault-Fourrey C."/>
            <person name="LaButti K."/>
            <person name="Lindquist E.A."/>
            <person name="Lipzen A."/>
            <person name="Lundell T."/>
            <person name="Morin E."/>
            <person name="Murat C."/>
            <person name="Riley R."/>
            <person name="Ohm R."/>
            <person name="Sun H."/>
            <person name="Tunlid A."/>
            <person name="Henrissat B."/>
            <person name="Grigoriev I.V."/>
            <person name="Hibbett D.S."/>
            <person name="Martin F."/>
        </authorList>
    </citation>
    <scope>NUCLEOTIDE SEQUENCE [LARGE SCALE GENOMIC DNA]</scope>
    <source>
        <strain evidence="14">MAFF 305830</strain>
    </source>
</reference>
<dbReference type="Proteomes" id="UP000054097">
    <property type="component" value="Unassembled WGS sequence"/>
</dbReference>
<dbReference type="EMBL" id="KN824278">
    <property type="protein sequence ID" value="KIM33299.1"/>
    <property type="molecule type" value="Genomic_DNA"/>
</dbReference>
<evidence type="ECO:0000256" key="11">
    <source>
        <dbReference type="SAM" id="SignalP"/>
    </source>
</evidence>
<keyword evidence="5" id="KW-0378">Hydrolase</keyword>
<feature type="signal peptide" evidence="11">
    <location>
        <begin position="1"/>
        <end position="24"/>
    </location>
</feature>
<dbReference type="EC" id="3.2.1.4" evidence="3"/>
<dbReference type="InterPro" id="IPR000254">
    <property type="entry name" value="CBD"/>
</dbReference>
<accession>A0A0C3BMG6</accession>
<dbReference type="PANTHER" id="PTHR39730">
    <property type="entry name" value="ENDOGLUCANASE 1"/>
    <property type="match status" value="1"/>
</dbReference>
<evidence type="ECO:0000256" key="10">
    <source>
        <dbReference type="SAM" id="MobiDB-lite"/>
    </source>
</evidence>
<feature type="region of interest" description="Disordered" evidence="10">
    <location>
        <begin position="228"/>
        <end position="260"/>
    </location>
</feature>
<proteinExistence type="inferred from homology"/>
<evidence type="ECO:0000256" key="9">
    <source>
        <dbReference type="ARBA" id="ARBA00023326"/>
    </source>
</evidence>
<dbReference type="Gene3D" id="2.40.40.10">
    <property type="entry name" value="RlpA-like domain"/>
    <property type="match status" value="1"/>
</dbReference>
<sequence length="298" mass="30135">MVSFSKVLAAAPLTFLALTTSVYGASGTASDSTFRDCCKPSCAWSGKAAVSSPVRTCDKNQNTITNLNAVSGCTSGGTSYTCADNAPWAVSDSLAYGFAAVHISGGTESSWCCQCYQLTFTSGPASGKSLVVQATNTGGDLNTNQFDLLIPGGGVGIFNGCANQYGSWNGGAQYGGVSSKSQCANLPSIVQAGCNFRFDWFAGSDNPTVKWTTVKCPSEITAKSGCIRNDQNSQPAVSVPASSPTTTTTSSGGSSGGGSSGGTAALYEQCGGVGFSGPTVCASGTCKVSNEFYSQCLP</sequence>
<reference evidence="13 14" key="1">
    <citation type="submission" date="2014-04" db="EMBL/GenBank/DDBJ databases">
        <authorList>
            <consortium name="DOE Joint Genome Institute"/>
            <person name="Kuo A."/>
            <person name="Zuccaro A."/>
            <person name="Kohler A."/>
            <person name="Nagy L.G."/>
            <person name="Floudas D."/>
            <person name="Copeland A."/>
            <person name="Barry K.W."/>
            <person name="Cichocki N."/>
            <person name="Veneault-Fourrey C."/>
            <person name="LaButti K."/>
            <person name="Lindquist E.A."/>
            <person name="Lipzen A."/>
            <person name="Lundell T."/>
            <person name="Morin E."/>
            <person name="Murat C."/>
            <person name="Sun H."/>
            <person name="Tunlid A."/>
            <person name="Henrissat B."/>
            <person name="Grigoriev I.V."/>
            <person name="Hibbett D.S."/>
            <person name="Martin F."/>
            <person name="Nordberg H.P."/>
            <person name="Cantor M.N."/>
            <person name="Hua S.X."/>
        </authorList>
    </citation>
    <scope>NUCLEOTIDE SEQUENCE [LARGE SCALE GENOMIC DNA]</scope>
    <source>
        <strain evidence="13 14">MAFF 305830</strain>
    </source>
</reference>
<dbReference type="InterPro" id="IPR000334">
    <property type="entry name" value="Glyco_hydro_45"/>
</dbReference>
<dbReference type="InterPro" id="IPR052288">
    <property type="entry name" value="GH45_Enzymes"/>
</dbReference>
<dbReference type="Pfam" id="PF00734">
    <property type="entry name" value="CBM_1"/>
    <property type="match status" value="1"/>
</dbReference>
<feature type="domain" description="CBM1" evidence="12">
    <location>
        <begin position="262"/>
        <end position="297"/>
    </location>
</feature>
<evidence type="ECO:0000313" key="14">
    <source>
        <dbReference type="Proteomes" id="UP000054097"/>
    </source>
</evidence>
<dbReference type="SUPFAM" id="SSF57180">
    <property type="entry name" value="Cellulose-binding domain"/>
    <property type="match status" value="1"/>
</dbReference>
<dbReference type="PROSITE" id="PS00562">
    <property type="entry name" value="CBM1_1"/>
    <property type="match status" value="1"/>
</dbReference>